<evidence type="ECO:0000256" key="13">
    <source>
        <dbReference type="ARBA" id="ARBA00023170"/>
    </source>
</evidence>
<protein>
    <recommendedName>
        <fullName evidence="4">Vacuolar protein sorting/targeting protein 10</fullName>
    </recommendedName>
    <alternativeName>
        <fullName evidence="17">Carboxypeptidase Y receptor</fullName>
    </alternativeName>
    <alternativeName>
        <fullName evidence="16 18">Sortilin VPS10</fullName>
    </alternativeName>
</protein>
<comment type="function">
    <text evidence="15">Functions as a sorting receptor in the Golgi compartment required for the intracellular sorting and delivery of soluble vacuolar proteins, like carboxypeptidase Y (CPY) and proteinase A. Executes multiple rounds of sorting by cycling between the late Golgi and a prevacuolar endosome-like compartment.</text>
</comment>
<evidence type="ECO:0000256" key="15">
    <source>
        <dbReference type="ARBA" id="ARBA00025569"/>
    </source>
</evidence>
<dbReference type="OrthoDB" id="443634at2759"/>
<organism evidence="23 24">
    <name type="scientific">Teratosphaeria destructans</name>
    <dbReference type="NCBI Taxonomy" id="418781"/>
    <lineage>
        <taxon>Eukaryota</taxon>
        <taxon>Fungi</taxon>
        <taxon>Dikarya</taxon>
        <taxon>Ascomycota</taxon>
        <taxon>Pezizomycotina</taxon>
        <taxon>Dothideomycetes</taxon>
        <taxon>Dothideomycetidae</taxon>
        <taxon>Mycosphaerellales</taxon>
        <taxon>Teratosphaeriaceae</taxon>
        <taxon>Teratosphaeria</taxon>
    </lineage>
</organism>
<evidence type="ECO:0000256" key="19">
    <source>
        <dbReference type="SAM" id="MobiDB-lite"/>
    </source>
</evidence>
<keyword evidence="14" id="KW-0325">Glycoprotein</keyword>
<dbReference type="InterPro" id="IPR031778">
    <property type="entry name" value="Sortilin_N"/>
</dbReference>
<evidence type="ECO:0000256" key="5">
    <source>
        <dbReference type="ARBA" id="ARBA00022448"/>
    </source>
</evidence>
<keyword evidence="9" id="KW-0653">Protein transport</keyword>
<proteinExistence type="inferred from homology"/>
<comment type="subcellular location">
    <subcellularLocation>
        <location evidence="1">Golgi apparatus</location>
        <location evidence="1">trans-Golgi network membrane</location>
        <topology evidence="1">Multi-pass membrane protein</topology>
    </subcellularLocation>
    <subcellularLocation>
        <location evidence="2">Prevacuolar compartment membrane</location>
        <topology evidence="2">Multi-pass membrane protein</topology>
    </subcellularLocation>
</comment>
<name>A0A9W7SN99_9PEZI</name>
<dbReference type="Proteomes" id="UP001138500">
    <property type="component" value="Unassembled WGS sequence"/>
</dbReference>
<feature type="domain" description="VPS10" evidence="22">
    <location>
        <begin position="56"/>
        <end position="685"/>
    </location>
</feature>
<sequence length="1508" mass="167407">MARDMRTSSMGRWAVVVVVVAAFLFSNIVSAAKSAPGLEETAFDAGIGALTYFDDSNVILLVSGSTAYRSEDAGVKWNHLTGPQEGDTFTLMKHPHNNNVAVLLGNRLEHWITKDQGKTWTKFETDQAPSMSRVAVAFHATDPDRMLFHAADCILTLCEDTVYYTLDGFKTKSKLREDAVSCLWAKSNDRFTTGSDDLDKNQILCIVRGSMSPFSADYRLKVSDDFFAHESEPSLHSDGRPVTGLVNVAAVKSYIVAAAKSEMTTELAMYVTDDSVTWHRAEFGEHKVEEDAYTLLESTNYSMQVDVLTTKPTAPMGVLLTSNSNGTFFTKNIEHTNRNMHGYVDFEKIQNIQGIVLVNTVKNWEEVETSHMARKKVVTQISFDDGRTWQSLKADGKDLHLHSVTDQSNFGRIFSSPAPGIVMGVGNTGEQLGDYEDGDTYVSDDAGLTWTKALDGPHLYEFGDQGALLVAIEDKDDANKIKWSLNHGKDWKEAELKDLGAQAERVEPLGLTTTPDSTSLRFLLVAKSGRGSDAKHYVYSLGFEGLHEDKCKKGDFEDWYARVNDKGEPTCIMGHTQKFRRRKADKECFVDDEFNDPLPKAEDCKCTADDYECDYENNFVWDGERKKCVSSGPLKAPADACDDASGTYMGSSGYRKIPGNTCVDKGSDKLDEPVERKCSEAGKAPPSGKIATEITTFKDASDFVEYYYLEAPSLNREEGKEPDETIVMRTDEHKVYITRDHGKKWAKVDTKGEDVVAVYPHQYNNDAVYLITPTKTVFYTHNRGGTFHTFEAPEEPNHSDPTHAPVQILQFHPDPKKKEWLIWTGIRGDQFIAHVSQKGGDDWETLLRSVRKCQFVYREDRNNSTDLVLCEQREDEDPNAPIQLVSSVDFFRNKHELKRDVINFATMAEYIVVAAKDEEKQSLVASTSIDGQVFADAHFPPNLNVEHQRAYTVLDSNTHAIFLHVTVNNVPDAEYGSIVKSNSNGTNYVLSANEVNRNGMGYVDFEKMQSLEGVSVINRVANAEELQGSASKKIKTYMTHNDGADWALIGRPKDPTGSDAEPYACSGSGEKCSLHLHGYTERRDPRHTYSSPSATGLIFGTGNVGEFLSSQKEADTFMSTDGGVTWKFVAKGNYMWEFGDQGSILCIVKEDEATSDVLYSLDEGDTWTKYTFSDKRMTVDDMTTVPSDTSRNFILWGKIGSDLITVNLDFSGLEERAKTCKLDDKNPESPDSDYYLWSPKHPESHDDCLFGHVAQYHRKKVDAKCYNGRELDHLHNIASNCTCSRKDFECDYNYERLSDSSCRLIEGLTKPDPQAVCFNEPFPVEYYDITGYRRIPLTTCQGGQELDLTSRVQPCPGKEPEFEKKHGVSGLGLFFAIVIPIAAAAGAGYWVWKNWDGKFGRIQLGGESYGGTGRGAFDGDAPWIKYPVIAVSGLVAVLGAAPMVASSLWRTVSTALGWSSRGGGSGGGGGAYNRPFTSRSSFARGRGDYAIVDPDEGELLGDESDEDV</sequence>
<feature type="transmembrane region" description="Helical" evidence="20">
    <location>
        <begin position="1371"/>
        <end position="1392"/>
    </location>
</feature>
<evidence type="ECO:0000256" key="17">
    <source>
        <dbReference type="ARBA" id="ARBA00031354"/>
    </source>
</evidence>
<evidence type="ECO:0000256" key="9">
    <source>
        <dbReference type="ARBA" id="ARBA00022927"/>
    </source>
</evidence>
<reference evidence="23 24" key="1">
    <citation type="journal article" date="2018" name="IMA Fungus">
        <title>IMA Genome-F 10: Nine draft genome sequences of Claviceps purpurea s.lat., including C. arundinis, C. humidiphila, and C. cf. spartinae, pseudomolecules for the pitch canker pathogen Fusarium circinatum, draft genome of Davidsoniella eucalypti, Grosmannia galeiformis, Quambalaria eucalypti, and Teratosphaeria destructans.</title>
        <authorList>
            <person name="Wingfield B.D."/>
            <person name="Liu M."/>
            <person name="Nguyen H.D."/>
            <person name="Lane F.A."/>
            <person name="Morgan S.W."/>
            <person name="De Vos L."/>
            <person name="Wilken P.M."/>
            <person name="Duong T.A."/>
            <person name="Aylward J."/>
            <person name="Coetzee M.P."/>
            <person name="Dadej K."/>
            <person name="De Beer Z.W."/>
            <person name="Findlay W."/>
            <person name="Havenga M."/>
            <person name="Kolarik M."/>
            <person name="Menzies J.G."/>
            <person name="Naidoo K."/>
            <person name="Pochopski O."/>
            <person name="Shoukouhi P."/>
            <person name="Santana Q.C."/>
            <person name="Seifert K.A."/>
            <person name="Soal N."/>
            <person name="Steenkamp E.T."/>
            <person name="Tatham C.T."/>
            <person name="van der Nest M.A."/>
            <person name="Wingfield M.J."/>
        </authorList>
    </citation>
    <scope>NUCLEOTIDE SEQUENCE [LARGE SCALE GENOMIC DNA]</scope>
    <source>
        <strain evidence="23">CMW44962</strain>
    </source>
</reference>
<evidence type="ECO:0000256" key="20">
    <source>
        <dbReference type="SAM" id="Phobius"/>
    </source>
</evidence>
<keyword evidence="7 21" id="KW-0732">Signal</keyword>
<keyword evidence="11" id="KW-0333">Golgi apparatus</keyword>
<dbReference type="InterPro" id="IPR031777">
    <property type="entry name" value="Sortilin_C"/>
</dbReference>
<evidence type="ECO:0000256" key="1">
    <source>
        <dbReference type="ARBA" id="ARBA00004166"/>
    </source>
</evidence>
<dbReference type="InterPro" id="IPR015943">
    <property type="entry name" value="WD40/YVTN_repeat-like_dom_sf"/>
</dbReference>
<keyword evidence="6 20" id="KW-0812">Transmembrane</keyword>
<dbReference type="GO" id="GO:0006896">
    <property type="term" value="P:Golgi to vacuole transport"/>
    <property type="evidence" value="ECO:0007669"/>
    <property type="project" value="TreeGrafter"/>
</dbReference>
<feature type="domain" description="VPS10" evidence="22">
    <location>
        <begin position="724"/>
        <end position="1360"/>
    </location>
</feature>
<dbReference type="Gene3D" id="2.120.10.10">
    <property type="match status" value="1"/>
</dbReference>
<evidence type="ECO:0000256" key="2">
    <source>
        <dbReference type="ARBA" id="ARBA00004488"/>
    </source>
</evidence>
<dbReference type="EMBL" id="RIBY02002089">
    <property type="protein sequence ID" value="KAH9825649.1"/>
    <property type="molecule type" value="Genomic_DNA"/>
</dbReference>
<accession>A0A9W7SN99</accession>
<dbReference type="InterPro" id="IPR036278">
    <property type="entry name" value="Sialidase_sf"/>
</dbReference>
<gene>
    <name evidence="23" type="ORF">Tdes44962_MAKER00579</name>
</gene>
<feature type="signal peptide" evidence="21">
    <location>
        <begin position="1"/>
        <end position="31"/>
    </location>
</feature>
<evidence type="ECO:0000256" key="6">
    <source>
        <dbReference type="ARBA" id="ARBA00022692"/>
    </source>
</evidence>
<comment type="caution">
    <text evidence="23">The sequence shown here is derived from an EMBL/GenBank/DDBJ whole genome shotgun (WGS) entry which is preliminary data.</text>
</comment>
<evidence type="ECO:0000259" key="22">
    <source>
        <dbReference type="SMART" id="SM00602"/>
    </source>
</evidence>
<dbReference type="GO" id="GO:0006895">
    <property type="term" value="P:Golgi to endosome transport"/>
    <property type="evidence" value="ECO:0007669"/>
    <property type="project" value="TreeGrafter"/>
</dbReference>
<keyword evidence="5" id="KW-0813">Transport</keyword>
<dbReference type="SMART" id="SM00602">
    <property type="entry name" value="VPS10"/>
    <property type="match status" value="2"/>
</dbReference>
<dbReference type="SUPFAM" id="SSF50939">
    <property type="entry name" value="Sialidases"/>
    <property type="match status" value="1"/>
</dbReference>
<dbReference type="GO" id="GO:0005794">
    <property type="term" value="C:Golgi apparatus"/>
    <property type="evidence" value="ECO:0007669"/>
    <property type="project" value="UniProtKB-SubCell"/>
</dbReference>
<dbReference type="Gene3D" id="2.130.10.10">
    <property type="entry name" value="YVTN repeat-like/Quinoprotein amine dehydrogenase"/>
    <property type="match status" value="2"/>
</dbReference>
<dbReference type="GO" id="GO:0006623">
    <property type="term" value="P:protein targeting to vacuole"/>
    <property type="evidence" value="ECO:0007669"/>
    <property type="project" value="TreeGrafter"/>
</dbReference>
<keyword evidence="8" id="KW-0677">Repeat</keyword>
<comment type="similarity">
    <text evidence="3">Belongs to the VPS10-related sortilin family.</text>
</comment>
<keyword evidence="10 20" id="KW-1133">Transmembrane helix</keyword>
<evidence type="ECO:0000256" key="4">
    <source>
        <dbReference type="ARBA" id="ARBA00015369"/>
    </source>
</evidence>
<evidence type="ECO:0000256" key="10">
    <source>
        <dbReference type="ARBA" id="ARBA00022989"/>
    </source>
</evidence>
<evidence type="ECO:0000256" key="21">
    <source>
        <dbReference type="SAM" id="SignalP"/>
    </source>
</evidence>
<dbReference type="PANTHER" id="PTHR12106:SF27">
    <property type="entry name" value="SORTILIN-RELATED RECEPTOR"/>
    <property type="match status" value="1"/>
</dbReference>
<keyword evidence="24" id="KW-1185">Reference proteome</keyword>
<dbReference type="Gene3D" id="3.30.60.270">
    <property type="match status" value="2"/>
</dbReference>
<evidence type="ECO:0000313" key="24">
    <source>
        <dbReference type="Proteomes" id="UP001138500"/>
    </source>
</evidence>
<feature type="compositionally biased region" description="Acidic residues" evidence="19">
    <location>
        <begin position="1493"/>
        <end position="1508"/>
    </location>
</feature>
<dbReference type="SUPFAM" id="SSF110296">
    <property type="entry name" value="Oligoxyloglucan reducing end-specific cellobiohydrolase"/>
    <property type="match status" value="1"/>
</dbReference>
<evidence type="ECO:0000313" key="23">
    <source>
        <dbReference type="EMBL" id="KAH9825649.1"/>
    </source>
</evidence>
<evidence type="ECO:0000256" key="11">
    <source>
        <dbReference type="ARBA" id="ARBA00023034"/>
    </source>
</evidence>
<keyword evidence="13 23" id="KW-0675">Receptor</keyword>
<evidence type="ECO:0000256" key="12">
    <source>
        <dbReference type="ARBA" id="ARBA00023136"/>
    </source>
</evidence>
<dbReference type="PANTHER" id="PTHR12106">
    <property type="entry name" value="SORTILIN RELATED"/>
    <property type="match status" value="1"/>
</dbReference>
<dbReference type="FunFam" id="3.30.60.270:FF:000005">
    <property type="entry name" value="Sortilin"/>
    <property type="match status" value="1"/>
</dbReference>
<dbReference type="Gene3D" id="2.10.70.80">
    <property type="match status" value="2"/>
</dbReference>
<evidence type="ECO:0000256" key="16">
    <source>
        <dbReference type="ARBA" id="ARBA00031250"/>
    </source>
</evidence>
<feature type="chain" id="PRO_5040828272" description="Vacuolar protein sorting/targeting protein 10" evidence="21">
    <location>
        <begin position="32"/>
        <end position="1508"/>
    </location>
</feature>
<dbReference type="Pfam" id="PF15901">
    <property type="entry name" value="Sortilin_C"/>
    <property type="match status" value="2"/>
</dbReference>
<evidence type="ECO:0000256" key="7">
    <source>
        <dbReference type="ARBA" id="ARBA00022729"/>
    </source>
</evidence>
<dbReference type="CDD" id="cd15482">
    <property type="entry name" value="Sialidase_non-viral"/>
    <property type="match status" value="2"/>
</dbReference>
<dbReference type="Pfam" id="PF15902">
    <property type="entry name" value="Sortilin-Vps10"/>
    <property type="match status" value="2"/>
</dbReference>
<dbReference type="InterPro" id="IPR050310">
    <property type="entry name" value="VPS10-sortilin"/>
</dbReference>
<evidence type="ECO:0000256" key="14">
    <source>
        <dbReference type="ARBA" id="ARBA00023180"/>
    </source>
</evidence>
<dbReference type="InterPro" id="IPR006581">
    <property type="entry name" value="VPS10"/>
</dbReference>
<dbReference type="GO" id="GO:0016020">
    <property type="term" value="C:membrane"/>
    <property type="evidence" value="ECO:0007669"/>
    <property type="project" value="InterPro"/>
</dbReference>
<evidence type="ECO:0000256" key="18">
    <source>
        <dbReference type="ARBA" id="ARBA00031902"/>
    </source>
</evidence>
<feature type="region of interest" description="Disordered" evidence="19">
    <location>
        <begin position="1487"/>
        <end position="1508"/>
    </location>
</feature>
<reference evidence="23 24" key="2">
    <citation type="journal article" date="2021" name="Curr. Genet.">
        <title>Genetic response to nitrogen starvation in the aggressive Eucalyptus foliar pathogen Teratosphaeria destructans.</title>
        <authorList>
            <person name="Havenga M."/>
            <person name="Wingfield B.D."/>
            <person name="Wingfield M.J."/>
            <person name="Dreyer L.L."/>
            <person name="Roets F."/>
            <person name="Aylward J."/>
        </authorList>
    </citation>
    <scope>NUCLEOTIDE SEQUENCE [LARGE SCALE GENOMIC DNA]</scope>
    <source>
        <strain evidence="23">CMW44962</strain>
    </source>
</reference>
<dbReference type="GO" id="GO:0005829">
    <property type="term" value="C:cytosol"/>
    <property type="evidence" value="ECO:0007669"/>
    <property type="project" value="GOC"/>
</dbReference>
<evidence type="ECO:0000256" key="3">
    <source>
        <dbReference type="ARBA" id="ARBA00008251"/>
    </source>
</evidence>
<evidence type="ECO:0000256" key="8">
    <source>
        <dbReference type="ARBA" id="ARBA00022737"/>
    </source>
</evidence>
<keyword evidence="12 20" id="KW-0472">Membrane</keyword>